<dbReference type="UniPathway" id="UPA00544"/>
<feature type="domain" description="Glycoside hydrolase family 3 N-terminal" evidence="12">
    <location>
        <begin position="18"/>
        <end position="301"/>
    </location>
</feature>
<keyword evidence="6 11" id="KW-0573">Peptidoglycan synthesis</keyword>
<dbReference type="Pfam" id="PF00933">
    <property type="entry name" value="Glyco_hydro_3"/>
    <property type="match status" value="1"/>
</dbReference>
<dbReference type="GO" id="GO:0005975">
    <property type="term" value="P:carbohydrate metabolic process"/>
    <property type="evidence" value="ECO:0007669"/>
    <property type="project" value="InterPro"/>
</dbReference>
<gene>
    <name evidence="11 13" type="primary">nagZ</name>
    <name evidence="13" type="ORF">CRENPOLYSF1_150058</name>
</gene>
<keyword evidence="3 11" id="KW-0132">Cell division</keyword>
<evidence type="ECO:0000256" key="2">
    <source>
        <dbReference type="ARBA" id="ARBA00022490"/>
    </source>
</evidence>
<sequence length="340" mass="36570">MTIHLPIGPVMLDVAGLTLTQHERTVINHPNTGAVIFFARNYQSPEQITHLINDIRAARQGDILIAVDQEGGCVQRFRDGFTRLPSASCYAGTASLAKAAGWLMAAELRAVGVDFSFAPVLDVDCGISQVIGDRSFSSQCTEAATLASAFRAGMNSAGMAATGKHFPGHGAVSADSHLALPIDERDFDSIMTKDVLPFKQLIAEGLEAIMPAHVVYSKVDANPAGFSDFWIQQVLRKQLNFNGTVFSDDLSMEGAAFAGDFPARARMAQQAGCDMLLVCNNPKAAEQVLESLPITQNSMREQRLTAMQGRAGALGLAQLQQTDKWQHSVALINQLMAKHA</sequence>
<comment type="catalytic activity">
    <reaction evidence="1 11">
        <text>Hydrolysis of terminal non-reducing N-acetyl-D-hexosamine residues in N-acetyl-beta-D-hexosaminides.</text>
        <dbReference type="EC" id="3.2.1.52"/>
    </reaction>
</comment>
<dbReference type="SUPFAM" id="SSF51445">
    <property type="entry name" value="(Trans)glycosidases"/>
    <property type="match status" value="1"/>
</dbReference>
<dbReference type="InterPro" id="IPR036962">
    <property type="entry name" value="Glyco_hydro_3_N_sf"/>
</dbReference>
<dbReference type="EC" id="3.2.1.52" evidence="11"/>
<evidence type="ECO:0000256" key="10">
    <source>
        <dbReference type="ARBA" id="ARBA00037880"/>
    </source>
</evidence>
<keyword evidence="5 11" id="KW-0133">Cell shape</keyword>
<keyword evidence="2 11" id="KW-0963">Cytoplasm</keyword>
<dbReference type="GO" id="GO:0008360">
    <property type="term" value="P:regulation of cell shape"/>
    <property type="evidence" value="ECO:0007669"/>
    <property type="project" value="UniProtKB-KW"/>
</dbReference>
<dbReference type="PROSITE" id="PS00775">
    <property type="entry name" value="GLYCOSYL_HYDROL_F3"/>
    <property type="match status" value="1"/>
</dbReference>
<keyword evidence="14" id="KW-1185">Reference proteome</keyword>
<feature type="binding site" evidence="11">
    <location>
        <begin position="164"/>
        <end position="165"/>
    </location>
    <ligand>
        <name>substrate</name>
    </ligand>
</feature>
<dbReference type="GO" id="GO:0051301">
    <property type="term" value="P:cell division"/>
    <property type="evidence" value="ECO:0007669"/>
    <property type="project" value="UniProtKB-KW"/>
</dbReference>
<name>A0A1R4H2X1_9GAMM</name>
<evidence type="ECO:0000313" key="13">
    <source>
        <dbReference type="EMBL" id="SJM90605.1"/>
    </source>
</evidence>
<feature type="site" description="Important for catalytic activity" evidence="11">
    <location>
        <position position="175"/>
    </location>
</feature>
<organism evidence="13 14">
    <name type="scientific">Crenothrix polyspora</name>
    <dbReference type="NCBI Taxonomy" id="360316"/>
    <lineage>
        <taxon>Bacteria</taxon>
        <taxon>Pseudomonadati</taxon>
        <taxon>Pseudomonadota</taxon>
        <taxon>Gammaproteobacteria</taxon>
        <taxon>Methylococcales</taxon>
        <taxon>Crenotrichaceae</taxon>
        <taxon>Crenothrix</taxon>
    </lineage>
</organism>
<comment type="pathway">
    <text evidence="10 11">Cell wall biogenesis; peptidoglycan recycling.</text>
</comment>
<evidence type="ECO:0000259" key="12">
    <source>
        <dbReference type="Pfam" id="PF00933"/>
    </source>
</evidence>
<dbReference type="EMBL" id="FUKI01000057">
    <property type="protein sequence ID" value="SJM90605.1"/>
    <property type="molecule type" value="Genomic_DNA"/>
</dbReference>
<dbReference type="GO" id="GO:0005737">
    <property type="term" value="C:cytoplasm"/>
    <property type="evidence" value="ECO:0007669"/>
    <property type="project" value="UniProtKB-SubCell"/>
</dbReference>
<dbReference type="FunFam" id="3.20.20.300:FF:000001">
    <property type="entry name" value="Beta-hexosaminidase"/>
    <property type="match status" value="1"/>
</dbReference>
<evidence type="ECO:0000256" key="7">
    <source>
        <dbReference type="ARBA" id="ARBA00023295"/>
    </source>
</evidence>
<comment type="similarity">
    <text evidence="11">Belongs to the glycosyl hydrolase 3 family. NagZ subfamily.</text>
</comment>
<comment type="subcellular location">
    <subcellularLocation>
        <location evidence="11">Cytoplasm</location>
    </subcellularLocation>
</comment>
<feature type="active site" description="Proton donor/acceptor" evidence="11">
    <location>
        <position position="177"/>
    </location>
</feature>
<dbReference type="PANTHER" id="PTHR30480">
    <property type="entry name" value="BETA-HEXOSAMINIDASE-RELATED"/>
    <property type="match status" value="1"/>
</dbReference>
<dbReference type="HAMAP" id="MF_00364">
    <property type="entry name" value="NagZ"/>
    <property type="match status" value="1"/>
</dbReference>
<dbReference type="Proteomes" id="UP000195667">
    <property type="component" value="Unassembled WGS sequence"/>
</dbReference>
<dbReference type="NCBIfam" id="NF003740">
    <property type="entry name" value="PRK05337.1"/>
    <property type="match status" value="1"/>
</dbReference>
<dbReference type="Gene3D" id="3.20.20.300">
    <property type="entry name" value="Glycoside hydrolase, family 3, N-terminal domain"/>
    <property type="match status" value="1"/>
</dbReference>
<evidence type="ECO:0000256" key="11">
    <source>
        <dbReference type="HAMAP-Rule" id="MF_00364"/>
    </source>
</evidence>
<evidence type="ECO:0000256" key="6">
    <source>
        <dbReference type="ARBA" id="ARBA00022984"/>
    </source>
</evidence>
<dbReference type="InterPro" id="IPR001764">
    <property type="entry name" value="Glyco_hydro_3_N"/>
</dbReference>
<evidence type="ECO:0000313" key="14">
    <source>
        <dbReference type="Proteomes" id="UP000195667"/>
    </source>
</evidence>
<dbReference type="AlphaFoldDB" id="A0A1R4H2X1"/>
<evidence type="ECO:0000256" key="8">
    <source>
        <dbReference type="ARBA" id="ARBA00023306"/>
    </source>
</evidence>
<keyword evidence="9 11" id="KW-0961">Cell wall biogenesis/degradation</keyword>
<dbReference type="GO" id="GO:0009254">
    <property type="term" value="P:peptidoglycan turnover"/>
    <property type="evidence" value="ECO:0007669"/>
    <property type="project" value="UniProtKB-UniRule"/>
</dbReference>
<protein>
    <recommendedName>
        <fullName evidence="11">Beta-hexosaminidase</fullName>
        <ecNumber evidence="11">3.2.1.52</ecNumber>
    </recommendedName>
    <alternativeName>
        <fullName evidence="11">Beta-N-acetylhexosaminidase</fullName>
    </alternativeName>
    <alternativeName>
        <fullName evidence="11">N-acetyl-beta-glucosaminidase</fullName>
    </alternativeName>
</protein>
<dbReference type="GO" id="GO:0009252">
    <property type="term" value="P:peptidoglycan biosynthetic process"/>
    <property type="evidence" value="ECO:0007669"/>
    <property type="project" value="UniProtKB-KW"/>
</dbReference>
<evidence type="ECO:0000256" key="5">
    <source>
        <dbReference type="ARBA" id="ARBA00022960"/>
    </source>
</evidence>
<dbReference type="GO" id="GO:0071555">
    <property type="term" value="P:cell wall organization"/>
    <property type="evidence" value="ECO:0007669"/>
    <property type="project" value="UniProtKB-KW"/>
</dbReference>
<keyword evidence="8 11" id="KW-0131">Cell cycle</keyword>
<dbReference type="RefSeq" id="WP_176371016.1">
    <property type="nucleotide sequence ID" value="NZ_FUKI01000057.1"/>
</dbReference>
<evidence type="ECO:0000256" key="9">
    <source>
        <dbReference type="ARBA" id="ARBA00023316"/>
    </source>
</evidence>
<evidence type="ECO:0000256" key="3">
    <source>
        <dbReference type="ARBA" id="ARBA00022618"/>
    </source>
</evidence>
<proteinExistence type="inferred from homology"/>
<dbReference type="GO" id="GO:0004563">
    <property type="term" value="F:beta-N-acetylhexosaminidase activity"/>
    <property type="evidence" value="ECO:0007669"/>
    <property type="project" value="UniProtKB-UniRule"/>
</dbReference>
<feature type="binding site" evidence="11">
    <location>
        <position position="68"/>
    </location>
    <ligand>
        <name>substrate</name>
    </ligand>
</feature>
<dbReference type="InterPro" id="IPR050226">
    <property type="entry name" value="NagZ_Beta-hexosaminidase"/>
</dbReference>
<dbReference type="InterPro" id="IPR019800">
    <property type="entry name" value="Glyco_hydro_3_AS"/>
</dbReference>
<dbReference type="InterPro" id="IPR022956">
    <property type="entry name" value="Beta_hexosaminidase_bac"/>
</dbReference>
<keyword evidence="7 11" id="KW-0326">Glycosidase</keyword>
<comment type="function">
    <text evidence="11">Plays a role in peptidoglycan recycling by cleaving the terminal beta-1,4-linked N-acetylglucosamine (GlcNAc) from peptide-linked peptidoglycan fragments, giving rise to free GlcNAc, anhydro-N-acetylmuramic acid and anhydro-N-acetylmuramic acid-linked peptides.</text>
</comment>
<feature type="active site" description="Nucleophile" evidence="11">
    <location>
        <position position="248"/>
    </location>
</feature>
<accession>A0A1R4H2X1</accession>
<keyword evidence="4 11" id="KW-0378">Hydrolase</keyword>
<reference evidence="14" key="1">
    <citation type="submission" date="2017-02" db="EMBL/GenBank/DDBJ databases">
        <authorList>
            <person name="Daims H."/>
        </authorList>
    </citation>
    <scope>NUCLEOTIDE SEQUENCE [LARGE SCALE GENOMIC DNA]</scope>
</reference>
<dbReference type="PANTHER" id="PTHR30480:SF13">
    <property type="entry name" value="BETA-HEXOSAMINIDASE"/>
    <property type="match status" value="1"/>
</dbReference>
<evidence type="ECO:0000256" key="1">
    <source>
        <dbReference type="ARBA" id="ARBA00001231"/>
    </source>
</evidence>
<feature type="binding site" evidence="11">
    <location>
        <position position="134"/>
    </location>
    <ligand>
        <name>substrate</name>
    </ligand>
</feature>
<dbReference type="InterPro" id="IPR017853">
    <property type="entry name" value="GH"/>
</dbReference>
<evidence type="ECO:0000256" key="4">
    <source>
        <dbReference type="ARBA" id="ARBA00022801"/>
    </source>
</evidence>
<feature type="binding site" evidence="11">
    <location>
        <position position="76"/>
    </location>
    <ligand>
        <name>substrate</name>
    </ligand>
</feature>